<evidence type="ECO:0000256" key="1">
    <source>
        <dbReference type="SAM" id="MobiDB-lite"/>
    </source>
</evidence>
<dbReference type="GeneID" id="27322510"/>
<dbReference type="OrthoDB" id="4181307at2759"/>
<feature type="compositionally biased region" description="Basic and acidic residues" evidence="1">
    <location>
        <begin position="239"/>
        <end position="248"/>
    </location>
</feature>
<feature type="compositionally biased region" description="Basic and acidic residues" evidence="1">
    <location>
        <begin position="328"/>
        <end position="337"/>
    </location>
</feature>
<organism evidence="2 3">
    <name type="scientific">Exophiala mesophila</name>
    <name type="common">Black yeast-like fungus</name>
    <dbReference type="NCBI Taxonomy" id="212818"/>
    <lineage>
        <taxon>Eukaryota</taxon>
        <taxon>Fungi</taxon>
        <taxon>Dikarya</taxon>
        <taxon>Ascomycota</taxon>
        <taxon>Pezizomycotina</taxon>
        <taxon>Eurotiomycetes</taxon>
        <taxon>Chaetothyriomycetidae</taxon>
        <taxon>Chaetothyriales</taxon>
        <taxon>Herpotrichiellaceae</taxon>
        <taxon>Exophiala</taxon>
    </lineage>
</organism>
<dbReference type="AlphaFoldDB" id="A0A0D1ZFD7"/>
<keyword evidence="3" id="KW-1185">Reference proteome</keyword>
<accession>A0A0D1ZFD7</accession>
<feature type="compositionally biased region" description="Polar residues" evidence="1">
    <location>
        <begin position="395"/>
        <end position="404"/>
    </location>
</feature>
<dbReference type="HOGENOM" id="CLU_023951_0_0_1"/>
<dbReference type="VEuPathDB" id="FungiDB:PV10_04665"/>
<dbReference type="RefSeq" id="XP_016225026.1">
    <property type="nucleotide sequence ID" value="XM_016369238.1"/>
</dbReference>
<dbReference type="InterPro" id="IPR034443">
    <property type="entry name" value="PB1A10.08"/>
</dbReference>
<feature type="compositionally biased region" description="Polar residues" evidence="1">
    <location>
        <begin position="36"/>
        <end position="64"/>
    </location>
</feature>
<feature type="compositionally biased region" description="Basic and acidic residues" evidence="1">
    <location>
        <begin position="12"/>
        <end position="35"/>
    </location>
</feature>
<feature type="compositionally biased region" description="Low complexity" evidence="1">
    <location>
        <begin position="197"/>
        <end position="207"/>
    </location>
</feature>
<protein>
    <submittedName>
        <fullName evidence="2">Uncharacterized protein</fullName>
    </submittedName>
</protein>
<evidence type="ECO:0000313" key="3">
    <source>
        <dbReference type="Proteomes" id="UP000054302"/>
    </source>
</evidence>
<dbReference type="STRING" id="212818.A0A0D1ZFD7"/>
<dbReference type="EMBL" id="KN847522">
    <property type="protein sequence ID" value="KIV93452.1"/>
    <property type="molecule type" value="Genomic_DNA"/>
</dbReference>
<gene>
    <name evidence="2" type="ORF">PV10_04665</name>
</gene>
<dbReference type="PANTHER" id="PTHR42051">
    <property type="entry name" value="MEIOTICALLY UP-REGULATED PROTEIN PB1A10.08"/>
    <property type="match status" value="1"/>
</dbReference>
<feature type="region of interest" description="Disordered" evidence="1">
    <location>
        <begin position="1"/>
        <end position="131"/>
    </location>
</feature>
<proteinExistence type="predicted"/>
<dbReference type="Proteomes" id="UP000054302">
    <property type="component" value="Unassembled WGS sequence"/>
</dbReference>
<dbReference type="PANTHER" id="PTHR42051:SF1">
    <property type="entry name" value="MEIOTICALLY UP-REGULATED PROTEIN PB1A10.08"/>
    <property type="match status" value="1"/>
</dbReference>
<dbReference type="OMA" id="IQMQTYR"/>
<feature type="region of interest" description="Disordered" evidence="1">
    <location>
        <begin position="197"/>
        <end position="256"/>
    </location>
</feature>
<evidence type="ECO:0000313" key="2">
    <source>
        <dbReference type="EMBL" id="KIV93452.1"/>
    </source>
</evidence>
<feature type="region of interest" description="Disordered" evidence="1">
    <location>
        <begin position="374"/>
        <end position="411"/>
    </location>
</feature>
<feature type="compositionally biased region" description="Polar residues" evidence="1">
    <location>
        <begin position="209"/>
        <end position="223"/>
    </location>
</feature>
<feature type="region of interest" description="Disordered" evidence="1">
    <location>
        <begin position="328"/>
        <end position="347"/>
    </location>
</feature>
<sequence>MMMVPRSYGHGPRAERRQSDASLVEKEPLPSRRSIDLSSRQSTVSALSQSFAGNTSPSNNQHSSHPVKIPPRSPTRNNNQPQRPAPSALQIPPPPPHVTKSTRRESVKDILSSTTIPVRRKPRPRAAQRLPKGDYVADFSKLLSEDFLSPSDGTLSASWSNPQFEGLFGNIDCFMDNQMIVGSQGLDTGIMTTRSLSSESMPSLASPDDFSTSGLPSPATLKSPSDHRLRQMASSEDCSTEHPLLHDSADDDDEVVTGTTTPELALSPLKHSNRKPFMPEKRPISFKSSLTASLKALRSAAQTVSNIATTPPLIQPDEFLGASVFDFKPELTDDRRPPPSNAPPSAAMRRYLNPRSMIQPDSPAQLHFWLDEKPVPGAPAKADGKYKSKAKKKNQNQPSGTPRTKLSRNRIAQLPPIVQLSTCIPSTVRTAHASSPPTWLDPDGTPSNKYRAAQVLAWTNSGEGGKLECQPRPREPRDNRDFLRTYVCEANMRRCGKLKEEAVGHAKLWLPPVVEPKDEKGQKVERKIGAERWTVWSMDDV</sequence>
<reference evidence="2 3" key="1">
    <citation type="submission" date="2015-01" db="EMBL/GenBank/DDBJ databases">
        <title>The Genome Sequence of Exophiala mesophila CBS40295.</title>
        <authorList>
            <consortium name="The Broad Institute Genomics Platform"/>
            <person name="Cuomo C."/>
            <person name="de Hoog S."/>
            <person name="Gorbushina A."/>
            <person name="Stielow B."/>
            <person name="Teixiera M."/>
            <person name="Abouelleil A."/>
            <person name="Chapman S.B."/>
            <person name="Priest M."/>
            <person name="Young S.K."/>
            <person name="Wortman J."/>
            <person name="Nusbaum C."/>
            <person name="Birren B."/>
        </authorList>
    </citation>
    <scope>NUCLEOTIDE SEQUENCE [LARGE SCALE GENOMIC DNA]</scope>
    <source>
        <strain evidence="2 3">CBS 40295</strain>
    </source>
</reference>
<name>A0A0D1ZFD7_EXOME</name>